<dbReference type="Proteomes" id="UP001055804">
    <property type="component" value="Unassembled WGS sequence"/>
</dbReference>
<proteinExistence type="predicted"/>
<accession>A0A9J6PDS2</accession>
<dbReference type="AlphaFoldDB" id="A0A9J6PDS2"/>
<gene>
    <name evidence="2" type="ORF">NJQ99_05590</name>
</gene>
<sequence>MNWLDVLAFGVTSIGAAWMTWRGLREAAVFESVIGISFAVIAFSIFFGSRMHLPILGYVDRVIG</sequence>
<feature type="transmembrane region" description="Helical" evidence="1">
    <location>
        <begin position="28"/>
        <end position="47"/>
    </location>
</feature>
<dbReference type="EMBL" id="JAMZFT010000001">
    <property type="protein sequence ID" value="MCP1335875.1"/>
    <property type="molecule type" value="Genomic_DNA"/>
</dbReference>
<reference evidence="2" key="1">
    <citation type="submission" date="2022-06" db="EMBL/GenBank/DDBJ databases">
        <title>Isolation and Genomics of Futiania mangrovii gen. nov., sp. nov., a Rare and Metabolically-versatile member in the Class Alphaproteobacteria.</title>
        <authorList>
            <person name="Liu L."/>
            <person name="Huang W.-C."/>
            <person name="Pan J."/>
            <person name="Li J."/>
            <person name="Huang Y."/>
            <person name="Du H."/>
            <person name="Liu Y."/>
            <person name="Li M."/>
        </authorList>
    </citation>
    <scope>NUCLEOTIDE SEQUENCE</scope>
    <source>
        <strain evidence="2">FT118</strain>
    </source>
</reference>
<keyword evidence="1" id="KW-1133">Transmembrane helix</keyword>
<protein>
    <submittedName>
        <fullName evidence="2">Uncharacterized protein</fullName>
    </submittedName>
</protein>
<evidence type="ECO:0000256" key="1">
    <source>
        <dbReference type="SAM" id="Phobius"/>
    </source>
</evidence>
<keyword evidence="1" id="KW-0812">Transmembrane</keyword>
<keyword evidence="3" id="KW-1185">Reference proteome</keyword>
<comment type="caution">
    <text evidence="2">The sequence shown here is derived from an EMBL/GenBank/DDBJ whole genome shotgun (WGS) entry which is preliminary data.</text>
</comment>
<keyword evidence="1" id="KW-0472">Membrane</keyword>
<evidence type="ECO:0000313" key="3">
    <source>
        <dbReference type="Proteomes" id="UP001055804"/>
    </source>
</evidence>
<organism evidence="2 3">
    <name type="scientific">Futiania mangrovi</name>
    <dbReference type="NCBI Taxonomy" id="2959716"/>
    <lineage>
        <taxon>Bacteria</taxon>
        <taxon>Pseudomonadati</taxon>
        <taxon>Pseudomonadota</taxon>
        <taxon>Alphaproteobacteria</taxon>
        <taxon>Futianiales</taxon>
        <taxon>Futianiaceae</taxon>
        <taxon>Futiania</taxon>
    </lineage>
</organism>
<dbReference type="RefSeq" id="WP_269331803.1">
    <property type="nucleotide sequence ID" value="NZ_JAMZFT010000001.1"/>
</dbReference>
<evidence type="ECO:0000313" key="2">
    <source>
        <dbReference type="EMBL" id="MCP1335875.1"/>
    </source>
</evidence>
<name>A0A9J6PDS2_9PROT</name>